<dbReference type="AlphaFoldDB" id="A0A7G5BY61"/>
<dbReference type="PANTHER" id="PTHR36842:SF1">
    <property type="entry name" value="PROTEIN TOLB"/>
    <property type="match status" value="1"/>
</dbReference>
<protein>
    <submittedName>
        <fullName evidence="1">Translocation protein TolB</fullName>
    </submittedName>
</protein>
<reference evidence="1 2" key="1">
    <citation type="submission" date="2019-07" db="EMBL/GenBank/DDBJ databases">
        <authorList>
            <person name="Kim J.K."/>
            <person name="Cheong H.-M."/>
            <person name="Choi Y."/>
            <person name="Hwang K.J."/>
            <person name="Lee S."/>
            <person name="Choi C."/>
        </authorList>
    </citation>
    <scope>NUCLEOTIDE SEQUENCE [LARGE SCALE GENOMIC DNA]</scope>
    <source>
        <strain evidence="1 2">KS 22</strain>
    </source>
</reference>
<dbReference type="KEGG" id="cchl:FPL14_12390"/>
<evidence type="ECO:0000313" key="1">
    <source>
        <dbReference type="EMBL" id="QMV41895.1"/>
    </source>
</evidence>
<accession>A0A7G5BY61</accession>
<gene>
    <name evidence="1" type="ORF">FPL14_12390</name>
</gene>
<dbReference type="Gene3D" id="2.120.10.30">
    <property type="entry name" value="TolB, C-terminal domain"/>
    <property type="match status" value="2"/>
</dbReference>
<dbReference type="InterPro" id="IPR011042">
    <property type="entry name" value="6-blade_b-propeller_TolB-like"/>
</dbReference>
<evidence type="ECO:0000313" key="2">
    <source>
        <dbReference type="Proteomes" id="UP000515679"/>
    </source>
</evidence>
<dbReference type="PANTHER" id="PTHR36842">
    <property type="entry name" value="PROTEIN TOLB HOMOLOG"/>
    <property type="match status" value="1"/>
</dbReference>
<keyword evidence="2" id="KW-1185">Reference proteome</keyword>
<organism evidence="1 2">
    <name type="scientific">Cohnella cholangitidis</name>
    <dbReference type="NCBI Taxonomy" id="2598458"/>
    <lineage>
        <taxon>Bacteria</taxon>
        <taxon>Bacillati</taxon>
        <taxon>Bacillota</taxon>
        <taxon>Bacilli</taxon>
        <taxon>Bacillales</taxon>
        <taxon>Paenibacillaceae</taxon>
        <taxon>Cohnella</taxon>
    </lineage>
</organism>
<proteinExistence type="predicted"/>
<dbReference type="EMBL" id="CP041969">
    <property type="protein sequence ID" value="QMV41895.1"/>
    <property type="molecule type" value="Genomic_DNA"/>
</dbReference>
<dbReference type="RefSeq" id="WP_182303256.1">
    <property type="nucleotide sequence ID" value="NZ_CP041969.1"/>
</dbReference>
<dbReference type="SUPFAM" id="SSF82171">
    <property type="entry name" value="DPP6 N-terminal domain-like"/>
    <property type="match status" value="1"/>
</dbReference>
<sequence>MMRLIRKLGWIMVAVALLAGLGYPAIAEAKPKDSLKAAFVRGGDLWAKAGKDERQLTKGEAVRNPKWSFDGEWIAYSSGEGQQELKLLEVSTGKSQLVASTGGNNFQWSPDHNRLAFLQGQKLVWVSVNKPDRQTEVSDGIGNYSWLPDGKGFIASSAAELLPDGWTPVKIVEIPLAGQGDPSKVKTLFVLPKQSNDFFAVGTSIFKFSSSGKWIAFLATPTASLSADGNTLCLLSSDGSVFKKVDQMANNNEWFNWADRGDKLAYIGGVGREATSNKQLKVLEAPDGKAASYTPAGYVDQSFTWEGEQRVVVSRTKEWKGSAGGSGTANKPLPNLVEIKLQGPRFKPLTQPPAKYGDFNPQFLAYANQLGWVRSDRTRSDVLVAGRGGKHPLVWIKNIDAGANFYEQWKWSEVLSFYDRTTR</sequence>
<dbReference type="Proteomes" id="UP000515679">
    <property type="component" value="Chromosome"/>
</dbReference>
<name>A0A7G5BY61_9BACL</name>